<name>A0A556QKW7_9BACT</name>
<dbReference type="RefSeq" id="WP_144353681.1">
    <property type="nucleotide sequence ID" value="NZ_CBCRVV010000013.1"/>
</dbReference>
<comment type="cofactor">
    <cofactor evidence="17">
        <name>Mg(2+)</name>
        <dbReference type="ChEBI" id="CHEBI:18420"/>
    </cofactor>
</comment>
<keyword evidence="9 18" id="KW-0630">Potassium</keyword>
<evidence type="ECO:0000256" key="6">
    <source>
        <dbReference type="ARBA" id="ARBA00022741"/>
    </source>
</evidence>
<dbReference type="PIRSF" id="PIRSF017184">
    <property type="entry name" value="Nnr"/>
    <property type="match status" value="1"/>
</dbReference>
<evidence type="ECO:0000256" key="9">
    <source>
        <dbReference type="ARBA" id="ARBA00022958"/>
    </source>
</evidence>
<comment type="function">
    <text evidence="17">Catalyzes the dehydration of the S-form of NAD(P)HX at the expense of ADP, which is converted to AMP. Together with NAD(P)HX epimerase, which catalyzes the epimerization of the S- and R-forms, the enzyme allows the repair of both epimers of NAD(P)HX, a damaged form of NAD(P)H that is a result of enzymatic or heat-dependent hydration.</text>
</comment>
<comment type="similarity">
    <text evidence="17">Belongs to the NnrD/CARKD family.</text>
</comment>
<dbReference type="Pfam" id="PF01256">
    <property type="entry name" value="Carb_kinase"/>
    <property type="match status" value="1"/>
</dbReference>
<dbReference type="Gene3D" id="3.40.50.10260">
    <property type="entry name" value="YjeF N-terminal domain"/>
    <property type="match status" value="1"/>
</dbReference>
<evidence type="ECO:0000256" key="8">
    <source>
        <dbReference type="ARBA" id="ARBA00022857"/>
    </source>
</evidence>
<accession>A0A556QKW7</accession>
<keyword evidence="5 18" id="KW-0479">Metal-binding</keyword>
<feature type="domain" description="YjeF N-terminal" evidence="20">
    <location>
        <begin position="13"/>
        <end position="212"/>
    </location>
</feature>
<comment type="similarity">
    <text evidence="4 18">In the C-terminal section; belongs to the NnrD/CARKD family.</text>
</comment>
<evidence type="ECO:0000256" key="16">
    <source>
        <dbReference type="ARBA" id="ARBA00049209"/>
    </source>
</evidence>
<keyword evidence="13" id="KW-0511">Multifunctional enzyme</keyword>
<dbReference type="PROSITE" id="PS51383">
    <property type="entry name" value="YJEF_C_3"/>
    <property type="match status" value="1"/>
</dbReference>
<comment type="function">
    <text evidence="14 18">Bifunctional enzyme that catalyzes the epimerization of the S- and R-forms of NAD(P)HX and the dehydration of the S-form of NAD(P)HX at the expense of ADP, which is converted to AMP. This allows the repair of both epimers of NAD(P)HX, a damaged form of NAD(P)H that is a result of enzymatic or heat-dependent hydration.</text>
</comment>
<dbReference type="HAMAP" id="MF_01965">
    <property type="entry name" value="NADHX_dehydratase"/>
    <property type="match status" value="1"/>
</dbReference>
<comment type="cofactor">
    <cofactor evidence="18">
        <name>K(+)</name>
        <dbReference type="ChEBI" id="CHEBI:29103"/>
    </cofactor>
    <text evidence="18">Binds 1 potassium ion per subunit.</text>
</comment>
<dbReference type="CDD" id="cd01171">
    <property type="entry name" value="YXKO-related"/>
    <property type="match status" value="1"/>
</dbReference>
<dbReference type="Proteomes" id="UP000315648">
    <property type="component" value="Unassembled WGS sequence"/>
</dbReference>
<dbReference type="Gene3D" id="3.40.1190.20">
    <property type="match status" value="1"/>
</dbReference>
<organism evidence="21 22">
    <name type="scientific">Rariglobus hedericola</name>
    <dbReference type="NCBI Taxonomy" id="2597822"/>
    <lineage>
        <taxon>Bacteria</taxon>
        <taxon>Pseudomonadati</taxon>
        <taxon>Verrucomicrobiota</taxon>
        <taxon>Opitutia</taxon>
        <taxon>Opitutales</taxon>
        <taxon>Opitutaceae</taxon>
        <taxon>Rariglobus</taxon>
    </lineage>
</organism>
<feature type="binding site" evidence="17">
    <location>
        <position position="262"/>
    </location>
    <ligand>
        <name>(6S)-NADPHX</name>
        <dbReference type="ChEBI" id="CHEBI:64076"/>
    </ligand>
</feature>
<evidence type="ECO:0000256" key="4">
    <source>
        <dbReference type="ARBA" id="ARBA00009524"/>
    </source>
</evidence>
<comment type="catalytic activity">
    <reaction evidence="1 18">
        <text>(6R)-NADHX = (6S)-NADHX</text>
        <dbReference type="Rhea" id="RHEA:32215"/>
        <dbReference type="ChEBI" id="CHEBI:64074"/>
        <dbReference type="ChEBI" id="CHEBI:64075"/>
        <dbReference type="EC" id="5.1.99.6"/>
    </reaction>
</comment>
<evidence type="ECO:0000256" key="3">
    <source>
        <dbReference type="ARBA" id="ARBA00006001"/>
    </source>
</evidence>
<evidence type="ECO:0000256" key="11">
    <source>
        <dbReference type="ARBA" id="ARBA00023235"/>
    </source>
</evidence>
<reference evidence="21 22" key="1">
    <citation type="submission" date="2019-07" db="EMBL/GenBank/DDBJ databases">
        <title>Description of 53C-WASEF.</title>
        <authorList>
            <person name="Pitt A."/>
            <person name="Hahn M.W."/>
        </authorList>
    </citation>
    <scope>NUCLEOTIDE SEQUENCE [LARGE SCALE GENOMIC DNA]</scope>
    <source>
        <strain evidence="21 22">53C-WASEF</strain>
    </source>
</reference>
<dbReference type="EMBL" id="VMBG01000002">
    <property type="protein sequence ID" value="TSJ77278.1"/>
    <property type="molecule type" value="Genomic_DNA"/>
</dbReference>
<dbReference type="GO" id="GO:0052855">
    <property type="term" value="F:ADP-dependent NAD(P)H-hydrate dehydratase activity"/>
    <property type="evidence" value="ECO:0007669"/>
    <property type="project" value="UniProtKB-UniRule"/>
</dbReference>
<feature type="binding site" evidence="17">
    <location>
        <position position="333"/>
    </location>
    <ligand>
        <name>(6S)-NADPHX</name>
        <dbReference type="ChEBI" id="CHEBI:64076"/>
    </ligand>
</feature>
<keyword evidence="10 17" id="KW-0520">NAD</keyword>
<evidence type="ECO:0000256" key="5">
    <source>
        <dbReference type="ARBA" id="ARBA00022723"/>
    </source>
</evidence>
<dbReference type="NCBIfam" id="TIGR00196">
    <property type="entry name" value="yjeF_cterm"/>
    <property type="match status" value="1"/>
</dbReference>
<comment type="subunit">
    <text evidence="17">Homotetramer.</text>
</comment>
<dbReference type="PROSITE" id="PS51385">
    <property type="entry name" value="YJEF_N"/>
    <property type="match status" value="1"/>
</dbReference>
<dbReference type="AlphaFoldDB" id="A0A556QKW7"/>
<dbReference type="PANTHER" id="PTHR12592">
    <property type="entry name" value="ATP-DEPENDENT (S)-NAD(P)H-HYDRATE DEHYDRATASE FAMILY MEMBER"/>
    <property type="match status" value="1"/>
</dbReference>
<feature type="binding site" evidence="17">
    <location>
        <position position="427"/>
    </location>
    <ligand>
        <name>AMP</name>
        <dbReference type="ChEBI" id="CHEBI:456215"/>
    </ligand>
</feature>
<proteinExistence type="inferred from homology"/>
<comment type="catalytic activity">
    <reaction evidence="15 17 18">
        <text>(6S)-NADHX + ADP = AMP + phosphate + NADH + H(+)</text>
        <dbReference type="Rhea" id="RHEA:32223"/>
        <dbReference type="ChEBI" id="CHEBI:15378"/>
        <dbReference type="ChEBI" id="CHEBI:43474"/>
        <dbReference type="ChEBI" id="CHEBI:57945"/>
        <dbReference type="ChEBI" id="CHEBI:64074"/>
        <dbReference type="ChEBI" id="CHEBI:456215"/>
        <dbReference type="ChEBI" id="CHEBI:456216"/>
        <dbReference type="EC" id="4.2.1.136"/>
    </reaction>
</comment>
<evidence type="ECO:0000256" key="7">
    <source>
        <dbReference type="ARBA" id="ARBA00022840"/>
    </source>
</evidence>
<evidence type="ECO:0000313" key="22">
    <source>
        <dbReference type="Proteomes" id="UP000315648"/>
    </source>
</evidence>
<keyword evidence="22" id="KW-1185">Reference proteome</keyword>
<sequence>MNAAHPILTCAEAKEFEATLFAGNEVAEWAAMQQAGRAVADAILKDFEEICGFPNEGTVLVLAGKGHNAGDAMIAAQRIVERYPLTCVEVVFLLGERTLRPLAQRAWRDLQPTAAKRTAAKMRSYDVVIDGVFGFQFRAPLDESVAKVLHDVNELPVRLRAAVDLPSGLDEADAFRADFTYATGIVKTPLLTLPNAGRLRYLDLGFFQIGGKSVCNLISDKLDRVLTSEVLDPLRGLRASRSDKRTYGHLFIVGGSRGYPGAVLMSVLAALHSGAGLVTAFVPESLVAAFAARAPEAMWVGWPETPEGGLALEGSHLLRARIARATALLIGPGLGREAETMALVKDIVGQSSVPLVIDADALQPDIVAAGTAPRILTPHAGEFARIERAITKEAITIKKDPVTCIHSGTTRYHGFFGGPVLARGGSGDILAGLTGGLLAQAPADLTGAAARAVVWHGMAADHLARTHGQVAVTITQLIDFLPAVLRS</sequence>
<dbReference type="GO" id="GO:0005524">
    <property type="term" value="F:ATP binding"/>
    <property type="evidence" value="ECO:0007669"/>
    <property type="project" value="UniProtKB-UniRule"/>
</dbReference>
<gene>
    <name evidence="17" type="primary">nnrD</name>
    <name evidence="21" type="ORF">FPL22_14370</name>
</gene>
<dbReference type="GO" id="GO:0046496">
    <property type="term" value="P:nicotinamide nucleotide metabolic process"/>
    <property type="evidence" value="ECO:0007669"/>
    <property type="project" value="UniProtKB-UniRule"/>
</dbReference>
<dbReference type="GO" id="GO:0110051">
    <property type="term" value="P:metabolite repair"/>
    <property type="evidence" value="ECO:0007669"/>
    <property type="project" value="TreeGrafter"/>
</dbReference>
<keyword evidence="8 17" id="KW-0521">NADP</keyword>
<feature type="binding site" evidence="17">
    <location>
        <position position="428"/>
    </location>
    <ligand>
        <name>(6S)-NADPHX</name>
        <dbReference type="ChEBI" id="CHEBI:64076"/>
    </ligand>
</feature>
<comment type="similarity">
    <text evidence="3 18">In the N-terminal section; belongs to the NnrE/AIBP family.</text>
</comment>
<keyword evidence="7 17" id="KW-0067">ATP-binding</keyword>
<feature type="domain" description="YjeF C-terminal" evidence="19">
    <location>
        <begin position="227"/>
        <end position="487"/>
    </location>
</feature>
<dbReference type="EC" id="4.2.1.136" evidence="17"/>
<dbReference type="InterPro" id="IPR029056">
    <property type="entry name" value="Ribokinase-like"/>
</dbReference>
<evidence type="ECO:0000256" key="2">
    <source>
        <dbReference type="ARBA" id="ARBA00000909"/>
    </source>
</evidence>
<evidence type="ECO:0000256" key="18">
    <source>
        <dbReference type="PIRNR" id="PIRNR017184"/>
    </source>
</evidence>
<dbReference type="InterPro" id="IPR030677">
    <property type="entry name" value="Nnr"/>
</dbReference>
<dbReference type="Pfam" id="PF03853">
    <property type="entry name" value="YjeF_N"/>
    <property type="match status" value="1"/>
</dbReference>
<feature type="binding site" evidence="17">
    <location>
        <begin position="399"/>
        <end position="403"/>
    </location>
    <ligand>
        <name>AMP</name>
        <dbReference type="ChEBI" id="CHEBI:456215"/>
    </ligand>
</feature>
<evidence type="ECO:0000256" key="13">
    <source>
        <dbReference type="ARBA" id="ARBA00023268"/>
    </source>
</evidence>
<feature type="binding site" evidence="17">
    <location>
        <position position="379"/>
    </location>
    <ligand>
        <name>(6S)-NADPHX</name>
        <dbReference type="ChEBI" id="CHEBI:64076"/>
    </ligand>
</feature>
<keyword evidence="6 17" id="KW-0547">Nucleotide-binding</keyword>
<evidence type="ECO:0000256" key="10">
    <source>
        <dbReference type="ARBA" id="ARBA00023027"/>
    </source>
</evidence>
<comment type="catalytic activity">
    <reaction evidence="16 17 18">
        <text>(6S)-NADPHX + ADP = AMP + phosphate + NADPH + H(+)</text>
        <dbReference type="Rhea" id="RHEA:32235"/>
        <dbReference type="ChEBI" id="CHEBI:15378"/>
        <dbReference type="ChEBI" id="CHEBI:43474"/>
        <dbReference type="ChEBI" id="CHEBI:57783"/>
        <dbReference type="ChEBI" id="CHEBI:64076"/>
        <dbReference type="ChEBI" id="CHEBI:456215"/>
        <dbReference type="ChEBI" id="CHEBI:456216"/>
        <dbReference type="EC" id="4.2.1.136"/>
    </reaction>
</comment>
<dbReference type="InterPro" id="IPR036652">
    <property type="entry name" value="YjeF_N_dom_sf"/>
</dbReference>
<keyword evidence="11 18" id="KW-0413">Isomerase</keyword>
<comment type="catalytic activity">
    <reaction evidence="2 18">
        <text>(6R)-NADPHX = (6S)-NADPHX</text>
        <dbReference type="Rhea" id="RHEA:32227"/>
        <dbReference type="ChEBI" id="CHEBI:64076"/>
        <dbReference type="ChEBI" id="CHEBI:64077"/>
        <dbReference type="EC" id="5.1.99.6"/>
    </reaction>
</comment>
<dbReference type="SUPFAM" id="SSF64153">
    <property type="entry name" value="YjeF N-terminal domain-like"/>
    <property type="match status" value="1"/>
</dbReference>
<evidence type="ECO:0000259" key="19">
    <source>
        <dbReference type="PROSITE" id="PS51383"/>
    </source>
</evidence>
<evidence type="ECO:0000256" key="15">
    <source>
        <dbReference type="ARBA" id="ARBA00048238"/>
    </source>
</evidence>
<evidence type="ECO:0000256" key="1">
    <source>
        <dbReference type="ARBA" id="ARBA00000013"/>
    </source>
</evidence>
<evidence type="ECO:0000256" key="14">
    <source>
        <dbReference type="ARBA" id="ARBA00025153"/>
    </source>
</evidence>
<keyword evidence="12 17" id="KW-0456">Lyase</keyword>
<evidence type="ECO:0000313" key="21">
    <source>
        <dbReference type="EMBL" id="TSJ77278.1"/>
    </source>
</evidence>
<evidence type="ECO:0000259" key="20">
    <source>
        <dbReference type="PROSITE" id="PS51385"/>
    </source>
</evidence>
<dbReference type="OrthoDB" id="9806925at2"/>
<dbReference type="PANTHER" id="PTHR12592:SF0">
    <property type="entry name" value="ATP-DEPENDENT (S)-NAD(P)H-HYDRATE DEHYDRATASE"/>
    <property type="match status" value="1"/>
</dbReference>
<dbReference type="InterPro" id="IPR000631">
    <property type="entry name" value="CARKD"/>
</dbReference>
<dbReference type="GO" id="GO:0052856">
    <property type="term" value="F:NAD(P)HX epimerase activity"/>
    <property type="evidence" value="ECO:0007669"/>
    <property type="project" value="UniProtKB-EC"/>
</dbReference>
<dbReference type="SUPFAM" id="SSF53613">
    <property type="entry name" value="Ribokinase-like"/>
    <property type="match status" value="1"/>
</dbReference>
<comment type="caution">
    <text evidence="21">The sequence shown here is derived from an EMBL/GenBank/DDBJ whole genome shotgun (WGS) entry which is preliminary data.</text>
</comment>
<evidence type="ECO:0000256" key="17">
    <source>
        <dbReference type="HAMAP-Rule" id="MF_01965"/>
    </source>
</evidence>
<protein>
    <recommendedName>
        <fullName evidence="17">ADP-dependent (S)-NAD(P)H-hydrate dehydratase</fullName>
        <ecNumber evidence="17">4.2.1.136</ecNumber>
    </recommendedName>
    <alternativeName>
        <fullName evidence="17">ADP-dependent NAD(P)HX dehydratase</fullName>
    </alternativeName>
</protein>
<dbReference type="InterPro" id="IPR004443">
    <property type="entry name" value="YjeF_N_dom"/>
</dbReference>
<evidence type="ECO:0000256" key="12">
    <source>
        <dbReference type="ARBA" id="ARBA00023239"/>
    </source>
</evidence>
<dbReference type="GO" id="GO:0046872">
    <property type="term" value="F:metal ion binding"/>
    <property type="evidence" value="ECO:0007669"/>
    <property type="project" value="UniProtKB-UniRule"/>
</dbReference>